<reference evidence="2" key="1">
    <citation type="submission" date="2025-02" db="EMBL/GenBank/DDBJ databases">
        <authorList>
            <consortium name="NCBI Genome Project"/>
        </authorList>
    </citation>
    <scope>NUCLEOTIDE SEQUENCE</scope>
</reference>
<dbReference type="AlphaFoldDB" id="A0AAJ8BST5"/>
<dbReference type="RefSeq" id="XP_059603237.1">
    <property type="nucleotide sequence ID" value="XM_059749579.1"/>
</dbReference>
<gene>
    <name evidence="2" type="ORF">An01g07780</name>
</gene>
<reference evidence="2" key="2">
    <citation type="submission" date="2025-08" db="UniProtKB">
        <authorList>
            <consortium name="RefSeq"/>
        </authorList>
    </citation>
    <scope>IDENTIFICATION</scope>
</reference>
<accession>A0AAJ8BST5</accession>
<evidence type="ECO:0000256" key="1">
    <source>
        <dbReference type="SAM" id="MobiDB-lite"/>
    </source>
</evidence>
<dbReference type="GeneID" id="84590010"/>
<protein>
    <submittedName>
        <fullName evidence="2">Uncharacterized protein</fullName>
    </submittedName>
</protein>
<dbReference type="KEGG" id="ang:An01g07780"/>
<evidence type="ECO:0000313" key="2">
    <source>
        <dbReference type="RefSeq" id="XP_059603237.1"/>
    </source>
</evidence>
<organism evidence="2">
    <name type="scientific">Aspergillus niger</name>
    <dbReference type="NCBI Taxonomy" id="5061"/>
    <lineage>
        <taxon>Eukaryota</taxon>
        <taxon>Fungi</taxon>
        <taxon>Dikarya</taxon>
        <taxon>Ascomycota</taxon>
        <taxon>Pezizomycotina</taxon>
        <taxon>Eurotiomycetes</taxon>
        <taxon>Eurotiomycetidae</taxon>
        <taxon>Eurotiales</taxon>
        <taxon>Aspergillaceae</taxon>
        <taxon>Aspergillus</taxon>
        <taxon>Aspergillus subgen. Circumdati</taxon>
    </lineage>
</organism>
<proteinExistence type="predicted"/>
<feature type="region of interest" description="Disordered" evidence="1">
    <location>
        <begin position="44"/>
        <end position="77"/>
    </location>
</feature>
<dbReference type="VEuPathDB" id="FungiDB:An01g07780"/>
<name>A0AAJ8BST5_ASPNG</name>
<sequence length="77" mass="8529">MASLFGSVYTELVAPKYTREMQVDDQGATSMAPHHHIIFRVHHSVPDGRNSVESENGFARPTRHGTKDNLAVEPTAQ</sequence>